<keyword evidence="2" id="KW-1185">Reference proteome</keyword>
<dbReference type="Proteomes" id="UP000004121">
    <property type="component" value="Unassembled WGS sequence"/>
</dbReference>
<dbReference type="InParanoid" id="C2KXX4"/>
<dbReference type="EMBL" id="ACKX01000126">
    <property type="protein sequence ID" value="EEJ51378.1"/>
    <property type="molecule type" value="Genomic_DNA"/>
</dbReference>
<reference evidence="1 2" key="1">
    <citation type="submission" date="2009-04" db="EMBL/GenBank/DDBJ databases">
        <authorList>
            <person name="Qin X."/>
            <person name="Bachman B."/>
            <person name="Battles P."/>
            <person name="Bell A."/>
            <person name="Bess C."/>
            <person name="Bickham C."/>
            <person name="Chaboub L."/>
            <person name="Chen D."/>
            <person name="Coyle M."/>
            <person name="Deiros D.R."/>
            <person name="Dinh H."/>
            <person name="Forbes L."/>
            <person name="Fowler G."/>
            <person name="Francisco L."/>
            <person name="Fu Q."/>
            <person name="Gubbala S."/>
            <person name="Hale W."/>
            <person name="Han Y."/>
            <person name="Hemphill L."/>
            <person name="Highlander S.K."/>
            <person name="Hirani K."/>
            <person name="Hogues M."/>
            <person name="Jackson L."/>
            <person name="Jakkamsetti A."/>
            <person name="Javaid M."/>
            <person name="Jiang H."/>
            <person name="Korchina V."/>
            <person name="Kovar C."/>
            <person name="Lara F."/>
            <person name="Lee S."/>
            <person name="Mata R."/>
            <person name="Mathew T."/>
            <person name="Moen C."/>
            <person name="Morales K."/>
            <person name="Munidasa M."/>
            <person name="Nazareth L."/>
            <person name="Ngo R."/>
            <person name="Nguyen L."/>
            <person name="Okwuonu G."/>
            <person name="Ongeri F."/>
            <person name="Patil S."/>
            <person name="Petrosino J."/>
            <person name="Pham C."/>
            <person name="Pham P."/>
            <person name="Pu L.-L."/>
            <person name="Puazo M."/>
            <person name="Raj R."/>
            <person name="Reid J."/>
            <person name="Rouhana J."/>
            <person name="Saada N."/>
            <person name="Shang Y."/>
            <person name="Simmons D."/>
            <person name="Thornton R."/>
            <person name="Warren J."/>
            <person name="Weissenberger G."/>
            <person name="Zhang J."/>
            <person name="Zhang L."/>
            <person name="Zhou C."/>
            <person name="Zhu D."/>
            <person name="Muzny D."/>
            <person name="Worley K."/>
            <person name="Gibbs R."/>
        </authorList>
    </citation>
    <scope>NUCLEOTIDE SEQUENCE [LARGE SCALE GENOMIC DNA]</scope>
    <source>
        <strain evidence="1 2">F0268</strain>
    </source>
</reference>
<comment type="caution">
    <text evidence="1">The sequence shown here is derived from an EMBL/GenBank/DDBJ whole genome shotgun (WGS) entry which is preliminary data.</text>
</comment>
<dbReference type="InterPro" id="IPR010181">
    <property type="entry name" value="CGCAxxGCC_motif"/>
</dbReference>
<dbReference type="NCBIfam" id="TIGR01909">
    <property type="entry name" value="C_GCAxxG_C_C"/>
    <property type="match status" value="1"/>
</dbReference>
<sequence length="194" mass="21098">MLERRHKRRKNMESIVTYHATKVSPQEVQRKAEEQYAGGYFCCEAVMSVIRDAFQADVPESVIAMSSGMSIGAGRSGCMCGALNGGILALGMFFGRTTPDGPKDPKVNALMALSKELHDWFRDSNAKHAACCRVLTRGFDMAGGEHKKQCIAFTGLCAGKVAEILCRELGVENVDSEPIKGLEAPYLPPVKEVV</sequence>
<protein>
    <submittedName>
        <fullName evidence="1">Oxidoreductase</fullName>
    </submittedName>
</protein>
<dbReference type="eggNOG" id="ENOG5030CC5">
    <property type="taxonomic scope" value="Bacteria"/>
</dbReference>
<evidence type="ECO:0000313" key="1">
    <source>
        <dbReference type="EMBL" id="EEJ51378.1"/>
    </source>
</evidence>
<dbReference type="HOGENOM" id="CLU_091283_0_0_9"/>
<dbReference type="Pfam" id="PF09719">
    <property type="entry name" value="C_GCAxxG_C_C"/>
    <property type="match status" value="1"/>
</dbReference>
<evidence type="ECO:0000313" key="2">
    <source>
        <dbReference type="Proteomes" id="UP000004121"/>
    </source>
</evidence>
<organism evidence="1 2">
    <name type="scientific">Oribacterium sinus F0268</name>
    <dbReference type="NCBI Taxonomy" id="585501"/>
    <lineage>
        <taxon>Bacteria</taxon>
        <taxon>Bacillati</taxon>
        <taxon>Bacillota</taxon>
        <taxon>Clostridia</taxon>
        <taxon>Lachnospirales</taxon>
        <taxon>Lachnospiraceae</taxon>
        <taxon>Oribacterium</taxon>
    </lineage>
</organism>
<accession>C2KXX4</accession>
<name>C2KXX4_9FIRM</name>
<dbReference type="AlphaFoldDB" id="C2KXX4"/>
<gene>
    <name evidence="1" type="ORF">HMPREF6123_1343</name>
</gene>
<proteinExistence type="predicted"/>
<dbReference type="SUPFAM" id="SSF48695">
    <property type="entry name" value="Multiheme cytochromes"/>
    <property type="match status" value="1"/>
</dbReference>
<dbReference type="InterPro" id="IPR036280">
    <property type="entry name" value="Multihaem_cyt_sf"/>
</dbReference>
<dbReference type="STRING" id="585501.HMPREF6123_1343"/>